<feature type="transmembrane region" description="Helical" evidence="3">
    <location>
        <begin position="129"/>
        <end position="145"/>
    </location>
</feature>
<dbReference type="AlphaFoldDB" id="A0A0A5GPA7"/>
<feature type="transmembrane region" description="Helical" evidence="3">
    <location>
        <begin position="12"/>
        <end position="28"/>
    </location>
</feature>
<dbReference type="InterPro" id="IPR052734">
    <property type="entry name" value="Nod_factor_acetyltransferase"/>
</dbReference>
<feature type="transmembrane region" description="Helical" evidence="3">
    <location>
        <begin position="286"/>
        <end position="308"/>
    </location>
</feature>
<feature type="transmembrane region" description="Helical" evidence="3">
    <location>
        <begin position="253"/>
        <end position="274"/>
    </location>
</feature>
<dbReference type="PANTHER" id="PTHR37312:SF1">
    <property type="entry name" value="MEMBRANE-BOUND ACYLTRANSFERASE YKRP-RELATED"/>
    <property type="match status" value="1"/>
</dbReference>
<evidence type="ECO:0000313" key="5">
    <source>
        <dbReference type="EMBL" id="KGX93824.1"/>
    </source>
</evidence>
<feature type="transmembrane region" description="Helical" evidence="3">
    <location>
        <begin position="103"/>
        <end position="122"/>
    </location>
</feature>
<dbReference type="STRING" id="1385510.GCA_000425205_00261"/>
<feature type="domain" description="Acyltransferase 3" evidence="4">
    <location>
        <begin position="5"/>
        <end position="303"/>
    </location>
</feature>
<gene>
    <name evidence="5" type="ORF">N781_01085</name>
</gene>
<evidence type="ECO:0000256" key="1">
    <source>
        <dbReference type="ARBA" id="ARBA00004370"/>
    </source>
</evidence>
<comment type="similarity">
    <text evidence="2">Belongs to the acyltransferase 3 family.</text>
</comment>
<feature type="transmembrane region" description="Helical" evidence="3">
    <location>
        <begin position="40"/>
        <end position="61"/>
    </location>
</feature>
<evidence type="ECO:0000256" key="2">
    <source>
        <dbReference type="ARBA" id="ARBA00007400"/>
    </source>
</evidence>
<keyword evidence="3" id="KW-0812">Transmembrane</keyword>
<keyword evidence="3" id="KW-0472">Membrane</keyword>
<evidence type="ECO:0000313" key="6">
    <source>
        <dbReference type="Proteomes" id="UP000030528"/>
    </source>
</evidence>
<dbReference type="Proteomes" id="UP000030528">
    <property type="component" value="Unassembled WGS sequence"/>
</dbReference>
<organism evidence="5 6">
    <name type="scientific">Pontibacillus halophilus JSM 076056 = DSM 19796</name>
    <dbReference type="NCBI Taxonomy" id="1385510"/>
    <lineage>
        <taxon>Bacteria</taxon>
        <taxon>Bacillati</taxon>
        <taxon>Bacillota</taxon>
        <taxon>Bacilli</taxon>
        <taxon>Bacillales</taxon>
        <taxon>Bacillaceae</taxon>
        <taxon>Pontibacillus</taxon>
    </lineage>
</organism>
<evidence type="ECO:0000259" key="4">
    <source>
        <dbReference type="Pfam" id="PF01757"/>
    </source>
</evidence>
<name>A0A0A5GPA7_9BACI</name>
<evidence type="ECO:0000256" key="3">
    <source>
        <dbReference type="SAM" id="Phobius"/>
    </source>
</evidence>
<feature type="transmembrane region" description="Helical" evidence="3">
    <location>
        <begin position="225"/>
        <end position="246"/>
    </location>
</feature>
<dbReference type="Pfam" id="PF01757">
    <property type="entry name" value="Acyl_transf_3"/>
    <property type="match status" value="1"/>
</dbReference>
<feature type="transmembrane region" description="Helical" evidence="3">
    <location>
        <begin position="157"/>
        <end position="178"/>
    </location>
</feature>
<reference evidence="5 6" key="1">
    <citation type="submission" date="2013-08" db="EMBL/GenBank/DDBJ databases">
        <authorList>
            <person name="Huang J."/>
            <person name="Wang G."/>
        </authorList>
    </citation>
    <scope>NUCLEOTIDE SEQUENCE [LARGE SCALE GENOMIC DNA]</scope>
    <source>
        <strain evidence="5 6">JSM 076056</strain>
    </source>
</reference>
<comment type="caution">
    <text evidence="5">The sequence shown here is derived from an EMBL/GenBank/DDBJ whole genome shotgun (WGS) entry which is preliminary data.</text>
</comment>
<dbReference type="RefSeq" id="WP_051239566.1">
    <property type="nucleotide sequence ID" value="NZ_AULI01000001.1"/>
</dbReference>
<keyword evidence="6" id="KW-1185">Reference proteome</keyword>
<comment type="subcellular location">
    <subcellularLocation>
        <location evidence="1">Membrane</location>
    </subcellularLocation>
</comment>
<sequence>MNREAYFDNAKYLLIFFVVFGHIIQPFTSESDMLYVLYQWIYMFHMPAFIFISGHFAKVLQTKREWKSLAKKLLVPYLMFQLLYSLYYYGIGKEDWMHHVFEPHWALWFLLSLFSWHILLVWFHRFPRWMALFVAVQVGIIVGYMEPIGHMFSLSRTFVFFPFFLAGYYSKGFVTSFVKRKEVKAGGFLVMLIALITLTFVPQFGADWWFGSKSYVELGLPQLGGVARTLIYVASFIMVGSVLAWVPTRDMKWSSYGANTLPVYLLHGFVIQYMRENPLLDEMTALNFFAIFLLATGLTFVLSTPWMAQVFKQIIQFPFYLYHYWTRRHPASI</sequence>
<feature type="transmembrane region" description="Helical" evidence="3">
    <location>
        <begin position="73"/>
        <end position="91"/>
    </location>
</feature>
<dbReference type="InterPro" id="IPR002656">
    <property type="entry name" value="Acyl_transf_3_dom"/>
</dbReference>
<dbReference type="GO" id="GO:0016747">
    <property type="term" value="F:acyltransferase activity, transferring groups other than amino-acyl groups"/>
    <property type="evidence" value="ECO:0007669"/>
    <property type="project" value="InterPro"/>
</dbReference>
<keyword evidence="3" id="KW-1133">Transmembrane helix</keyword>
<protein>
    <recommendedName>
        <fullName evidence="4">Acyltransferase 3 domain-containing protein</fullName>
    </recommendedName>
</protein>
<proteinExistence type="inferred from homology"/>
<dbReference type="EMBL" id="AVPE01000001">
    <property type="protein sequence ID" value="KGX93824.1"/>
    <property type="molecule type" value="Genomic_DNA"/>
</dbReference>
<feature type="transmembrane region" description="Helical" evidence="3">
    <location>
        <begin position="185"/>
        <end position="205"/>
    </location>
</feature>
<dbReference type="eggNOG" id="COG3594">
    <property type="taxonomic scope" value="Bacteria"/>
</dbReference>
<dbReference type="PANTHER" id="PTHR37312">
    <property type="entry name" value="MEMBRANE-BOUND ACYLTRANSFERASE YKRP-RELATED"/>
    <property type="match status" value="1"/>
</dbReference>
<accession>A0A0A5GPA7</accession>
<dbReference type="OrthoDB" id="6623990at2"/>